<organism evidence="3">
    <name type="scientific">viral metagenome</name>
    <dbReference type="NCBI Taxonomy" id="1070528"/>
    <lineage>
        <taxon>unclassified sequences</taxon>
        <taxon>metagenomes</taxon>
        <taxon>organismal metagenomes</taxon>
    </lineage>
</organism>
<feature type="domain" description="RING-type" evidence="2">
    <location>
        <begin position="127"/>
        <end position="165"/>
    </location>
</feature>
<dbReference type="GO" id="GO:0061630">
    <property type="term" value="F:ubiquitin protein ligase activity"/>
    <property type="evidence" value="ECO:0007669"/>
    <property type="project" value="TreeGrafter"/>
</dbReference>
<keyword evidence="1" id="KW-0812">Transmembrane</keyword>
<keyword evidence="1" id="KW-0472">Membrane</keyword>
<feature type="transmembrane region" description="Helical" evidence="1">
    <location>
        <begin position="7"/>
        <end position="25"/>
    </location>
</feature>
<evidence type="ECO:0000256" key="1">
    <source>
        <dbReference type="SAM" id="Phobius"/>
    </source>
</evidence>
<dbReference type="Gene3D" id="3.30.40.10">
    <property type="entry name" value="Zinc/RING finger domain, C3HC4 (zinc finger)"/>
    <property type="match status" value="1"/>
</dbReference>
<dbReference type="Pfam" id="PF13639">
    <property type="entry name" value="zf-RING_2"/>
    <property type="match status" value="1"/>
</dbReference>
<dbReference type="AlphaFoldDB" id="A0A6C0DN16"/>
<feature type="transmembrane region" description="Helical" evidence="1">
    <location>
        <begin position="31"/>
        <end position="49"/>
    </location>
</feature>
<dbReference type="EMBL" id="MN739628">
    <property type="protein sequence ID" value="QHT16965.1"/>
    <property type="molecule type" value="Genomic_DNA"/>
</dbReference>
<dbReference type="SUPFAM" id="SSF57850">
    <property type="entry name" value="RING/U-box"/>
    <property type="match status" value="1"/>
</dbReference>
<dbReference type="PROSITE" id="PS50089">
    <property type="entry name" value="ZF_RING_2"/>
    <property type="match status" value="1"/>
</dbReference>
<feature type="transmembrane region" description="Helical" evidence="1">
    <location>
        <begin position="61"/>
        <end position="81"/>
    </location>
</feature>
<feature type="transmembrane region" description="Helical" evidence="1">
    <location>
        <begin position="87"/>
        <end position="106"/>
    </location>
</feature>
<accession>A0A6C0DN16</accession>
<dbReference type="SMART" id="SM00184">
    <property type="entry name" value="RING"/>
    <property type="match status" value="1"/>
</dbReference>
<proteinExistence type="predicted"/>
<keyword evidence="1" id="KW-1133">Transmembrane helix</keyword>
<protein>
    <recommendedName>
        <fullName evidence="2">RING-type domain-containing protein</fullName>
    </recommendedName>
</protein>
<dbReference type="InterPro" id="IPR013083">
    <property type="entry name" value="Znf_RING/FYVE/PHD"/>
</dbReference>
<evidence type="ECO:0000313" key="3">
    <source>
        <dbReference type="EMBL" id="QHT16965.1"/>
    </source>
</evidence>
<dbReference type="InterPro" id="IPR001841">
    <property type="entry name" value="Znf_RING"/>
</dbReference>
<dbReference type="PANTHER" id="PTHR22765:SF434">
    <property type="entry name" value="GB|AAD18119.1-RELATED"/>
    <property type="match status" value="1"/>
</dbReference>
<reference evidence="3" key="1">
    <citation type="journal article" date="2020" name="Nature">
        <title>Giant virus diversity and host interactions through global metagenomics.</title>
        <authorList>
            <person name="Schulz F."/>
            <person name="Roux S."/>
            <person name="Paez-Espino D."/>
            <person name="Jungbluth S."/>
            <person name="Walsh D.A."/>
            <person name="Denef V.J."/>
            <person name="McMahon K.D."/>
            <person name="Konstantinidis K.T."/>
            <person name="Eloe-Fadrosh E.A."/>
            <person name="Kyrpides N.C."/>
            <person name="Woyke T."/>
        </authorList>
    </citation>
    <scope>NUCLEOTIDE SEQUENCE</scope>
    <source>
        <strain evidence="3">GVMAG-M-3300023174-207</strain>
    </source>
</reference>
<evidence type="ECO:0000259" key="2">
    <source>
        <dbReference type="PROSITE" id="PS50089"/>
    </source>
</evidence>
<sequence>MTRIKDSPIIVPTISHLIIPCILLFMKTYKINEICFFLSFSVSLLRAIVSFDLICKKTPIIYVINFLLFLDFAVVCIYIVFSILSKDPFICIFCIIYFIGFIWVFFELRQLKKNEEELEVLTEPIECCICCETINKGKRLSCEHIFHKECIDTWFREKPSCPYCRTENVS</sequence>
<dbReference type="GO" id="GO:0006511">
    <property type="term" value="P:ubiquitin-dependent protein catabolic process"/>
    <property type="evidence" value="ECO:0007669"/>
    <property type="project" value="TreeGrafter"/>
</dbReference>
<name>A0A6C0DN16_9ZZZZ</name>
<dbReference type="PANTHER" id="PTHR22765">
    <property type="entry name" value="RING FINGER AND PROTEASE ASSOCIATED DOMAIN-CONTAINING"/>
    <property type="match status" value="1"/>
</dbReference>
<dbReference type="InterPro" id="IPR051826">
    <property type="entry name" value="E3_ubiquitin-ligase_domain"/>
</dbReference>